<evidence type="ECO:0000313" key="10">
    <source>
        <dbReference type="EMBL" id="SET21982.1"/>
    </source>
</evidence>
<dbReference type="Proteomes" id="UP000199800">
    <property type="component" value="Unassembled WGS sequence"/>
</dbReference>
<dbReference type="PANTHER" id="PTHR42917">
    <property type="entry name" value="2,4-DIENOYL-COA REDUCTASE"/>
    <property type="match status" value="1"/>
</dbReference>
<dbReference type="AlphaFoldDB" id="A0A1I0CRW4"/>
<dbReference type="Pfam" id="PF00724">
    <property type="entry name" value="Oxidored_FMN"/>
    <property type="match status" value="1"/>
</dbReference>
<dbReference type="Gene3D" id="3.20.20.70">
    <property type="entry name" value="Aldolase class I"/>
    <property type="match status" value="2"/>
</dbReference>
<dbReference type="GO" id="GO:0010181">
    <property type="term" value="F:FMN binding"/>
    <property type="evidence" value="ECO:0007669"/>
    <property type="project" value="InterPro"/>
</dbReference>
<evidence type="ECO:0000256" key="4">
    <source>
        <dbReference type="ARBA" id="ARBA00022643"/>
    </source>
</evidence>
<evidence type="ECO:0000256" key="1">
    <source>
        <dbReference type="ARBA" id="ARBA00001917"/>
    </source>
</evidence>
<comment type="cofactor">
    <cofactor evidence="2">
        <name>[4Fe-4S] cluster</name>
        <dbReference type="ChEBI" id="CHEBI:49883"/>
    </cofactor>
</comment>
<dbReference type="InterPro" id="IPR013785">
    <property type="entry name" value="Aldolase_TIM"/>
</dbReference>
<evidence type="ECO:0000256" key="2">
    <source>
        <dbReference type="ARBA" id="ARBA00001966"/>
    </source>
</evidence>
<dbReference type="OrthoDB" id="9772736at2"/>
<keyword evidence="5" id="KW-0479">Metal-binding</keyword>
<dbReference type="InterPro" id="IPR001155">
    <property type="entry name" value="OxRdtase_FMN_N"/>
</dbReference>
<keyword evidence="6" id="KW-0560">Oxidoreductase</keyword>
<dbReference type="EMBL" id="FOHN01000011">
    <property type="protein sequence ID" value="SET21982.1"/>
    <property type="molecule type" value="Genomic_DNA"/>
</dbReference>
<dbReference type="GO" id="GO:0051536">
    <property type="term" value="F:iron-sulfur cluster binding"/>
    <property type="evidence" value="ECO:0007669"/>
    <property type="project" value="UniProtKB-KW"/>
</dbReference>
<evidence type="ECO:0000256" key="7">
    <source>
        <dbReference type="ARBA" id="ARBA00023004"/>
    </source>
</evidence>
<protein>
    <submittedName>
        <fullName evidence="10">2,4-dienoyl-CoA reductase</fullName>
    </submittedName>
</protein>
<evidence type="ECO:0000256" key="6">
    <source>
        <dbReference type="ARBA" id="ARBA00023002"/>
    </source>
</evidence>
<accession>A0A1I0CRW4</accession>
<dbReference type="GO" id="GO:0046872">
    <property type="term" value="F:metal ion binding"/>
    <property type="evidence" value="ECO:0007669"/>
    <property type="project" value="UniProtKB-KW"/>
</dbReference>
<dbReference type="CDD" id="cd02803">
    <property type="entry name" value="OYE_like_FMN_family"/>
    <property type="match status" value="1"/>
</dbReference>
<evidence type="ECO:0000259" key="9">
    <source>
        <dbReference type="Pfam" id="PF00724"/>
    </source>
</evidence>
<feature type="domain" description="NADH:flavin oxidoreductase/NADH oxidase N-terminal" evidence="9">
    <location>
        <begin position="86"/>
        <end position="297"/>
    </location>
</feature>
<keyword evidence="3" id="KW-0285">Flavoprotein</keyword>
<keyword evidence="7" id="KW-0408">Iron</keyword>
<proteinExistence type="predicted"/>
<evidence type="ECO:0000256" key="5">
    <source>
        <dbReference type="ARBA" id="ARBA00022723"/>
    </source>
</evidence>
<keyword evidence="11" id="KW-1185">Reference proteome</keyword>
<keyword evidence="8" id="KW-0411">Iron-sulfur</keyword>
<gene>
    <name evidence="10" type="ORF">SAMN04487772_11110</name>
</gene>
<evidence type="ECO:0000256" key="3">
    <source>
        <dbReference type="ARBA" id="ARBA00022630"/>
    </source>
</evidence>
<evidence type="ECO:0000313" key="11">
    <source>
        <dbReference type="Proteomes" id="UP000199800"/>
    </source>
</evidence>
<dbReference type="STRING" id="29364.SAMN04487772_11110"/>
<dbReference type="PANTHER" id="PTHR42917:SF2">
    <property type="entry name" value="2,4-DIENOYL-COA REDUCTASE [(2E)-ENOYL-COA-PRODUCING]"/>
    <property type="match status" value="1"/>
</dbReference>
<comment type="cofactor">
    <cofactor evidence="1">
        <name>FMN</name>
        <dbReference type="ChEBI" id="CHEBI:58210"/>
    </cofactor>
</comment>
<dbReference type="InterPro" id="IPR051793">
    <property type="entry name" value="NADH:flavin_oxidoreductase"/>
</dbReference>
<name>A0A1I0CRW4_9FIRM</name>
<reference evidence="10 11" key="1">
    <citation type="submission" date="2016-10" db="EMBL/GenBank/DDBJ databases">
        <authorList>
            <person name="de Groot N.N."/>
        </authorList>
    </citation>
    <scope>NUCLEOTIDE SEQUENCE [LARGE SCALE GENOMIC DNA]</scope>
    <source>
        <strain evidence="10 11">DSM 1801</strain>
    </source>
</reference>
<dbReference type="SUPFAM" id="SSF51395">
    <property type="entry name" value="FMN-linked oxidoreductases"/>
    <property type="match status" value="1"/>
</dbReference>
<dbReference type="GO" id="GO:0016491">
    <property type="term" value="F:oxidoreductase activity"/>
    <property type="evidence" value="ECO:0007669"/>
    <property type="project" value="UniProtKB-KW"/>
</dbReference>
<keyword evidence="4" id="KW-0288">FMN</keyword>
<sequence>MLEMPCMVNAMKVKNRIVMPAVYIGNKFYHEKFQNFYISRAAKDVGMIIVPIPTMNGVADLCCEEFIQTSKRFVAKCHQYDCKLIAQIFSGVGEMVNEFTKEELEQISQDLILSAKKVKEAGYDGIEIHGAHHALFMSLLSPKANLRTDEFGGKFENRVKLALRTVKGIREVIGKEYPLMFRFSGTEFCEGGVDIKMSIRYAKLLQEEGVDCIDVSAGGSICSPKNSECPDQTKEEGCFSDIFSAIKKEVSVPVIGSGKIITKKTADKILEAGEADFVGVGRPLVASADWARRMLKGNDGDKSCIETWYEQLPKWN</sequence>
<organism evidence="10 11">
    <name type="scientific">[Clostridium] polysaccharolyticum</name>
    <dbReference type="NCBI Taxonomy" id="29364"/>
    <lineage>
        <taxon>Bacteria</taxon>
        <taxon>Bacillati</taxon>
        <taxon>Bacillota</taxon>
        <taxon>Clostridia</taxon>
        <taxon>Lachnospirales</taxon>
        <taxon>Lachnospiraceae</taxon>
    </lineage>
</organism>
<evidence type="ECO:0000256" key="8">
    <source>
        <dbReference type="ARBA" id="ARBA00023014"/>
    </source>
</evidence>